<keyword evidence="2" id="KW-1185">Reference proteome</keyword>
<sequence>MLSHQKYVVLSLELHLFFARIMKEHLIFMKAGFTPKNSKLSREADDYKLHFEKLLLDTVKLSDGRIRKGLVRSGELFTEYTLSTERKTQYFTGIKINENITKMEMKLDYGNEDCIKSKLVNTIKQLNKRAKRLVEGLIDLKIRVLNGVLSCELFTSNYPLFLEHIIDEAKLYKSCIIDLENERNIEERNIRESEIFWNHTMMEHSLFIRGMLDPSENDLIKISDKFSKEYAKLLQKGNSVPYISIDNITRESLDETMKLKNFKKSGVEGIDSCKIRSVMLPLLADHVLREANHYIRLLKKYECED</sequence>
<proteinExistence type="predicted"/>
<protein>
    <recommendedName>
        <fullName evidence="3">DUF2935 domain-containing protein</fullName>
    </recommendedName>
</protein>
<dbReference type="EMBL" id="JAGGJZ010000005">
    <property type="protein sequence ID" value="MBP1890187.1"/>
    <property type="molecule type" value="Genomic_DNA"/>
</dbReference>
<evidence type="ECO:0000313" key="1">
    <source>
        <dbReference type="EMBL" id="MBP1890187.1"/>
    </source>
</evidence>
<dbReference type="InterPro" id="IPR021328">
    <property type="entry name" value="CotB-like"/>
</dbReference>
<evidence type="ECO:0000313" key="2">
    <source>
        <dbReference type="Proteomes" id="UP000783390"/>
    </source>
</evidence>
<dbReference type="Pfam" id="PF11155">
    <property type="entry name" value="DUF2935"/>
    <property type="match status" value="2"/>
</dbReference>
<dbReference type="SUPFAM" id="SSF158430">
    <property type="entry name" value="Bacillus cereus metalloprotein-like"/>
    <property type="match status" value="2"/>
</dbReference>
<dbReference type="Gene3D" id="1.20.1260.120">
    <property type="entry name" value="Protein of unknown function DUF2935"/>
    <property type="match status" value="1"/>
</dbReference>
<evidence type="ECO:0008006" key="3">
    <source>
        <dbReference type="Google" id="ProtNLM"/>
    </source>
</evidence>
<comment type="caution">
    <text evidence="1">The sequence shown here is derived from an EMBL/GenBank/DDBJ whole genome shotgun (WGS) entry which is preliminary data.</text>
</comment>
<organism evidence="1 2">
    <name type="scientific">Clostridium moniliforme</name>
    <dbReference type="NCBI Taxonomy" id="39489"/>
    <lineage>
        <taxon>Bacteria</taxon>
        <taxon>Bacillati</taxon>
        <taxon>Bacillota</taxon>
        <taxon>Clostridia</taxon>
        <taxon>Eubacteriales</taxon>
        <taxon>Clostridiaceae</taxon>
        <taxon>Clostridium</taxon>
    </lineage>
</organism>
<accession>A0ABS4F1S9</accession>
<name>A0ABS4F1S9_9CLOT</name>
<dbReference type="Proteomes" id="UP000783390">
    <property type="component" value="Unassembled WGS sequence"/>
</dbReference>
<reference evidence="1 2" key="1">
    <citation type="submission" date="2021-03" db="EMBL/GenBank/DDBJ databases">
        <title>Genomic Encyclopedia of Type Strains, Phase IV (KMG-IV): sequencing the most valuable type-strain genomes for metagenomic binning, comparative biology and taxonomic classification.</title>
        <authorList>
            <person name="Goeker M."/>
        </authorList>
    </citation>
    <scope>NUCLEOTIDE SEQUENCE [LARGE SCALE GENOMIC DNA]</scope>
    <source>
        <strain evidence="1 2">DSM 3984</strain>
    </source>
</reference>
<gene>
    <name evidence="1" type="ORF">J2Z53_001777</name>
</gene>
<dbReference type="RefSeq" id="WP_209797115.1">
    <property type="nucleotide sequence ID" value="NZ_JAGGJZ010000005.1"/>
</dbReference>